<dbReference type="SUPFAM" id="SSF56219">
    <property type="entry name" value="DNase I-like"/>
    <property type="match status" value="1"/>
</dbReference>
<dbReference type="Pfam" id="PF14529">
    <property type="entry name" value="Exo_endo_phos_2"/>
    <property type="match status" value="1"/>
</dbReference>
<proteinExistence type="predicted"/>
<keyword evidence="3" id="KW-0548">Nucleotidyltransferase</keyword>
<accession>A0A4Y2IBH0</accession>
<feature type="domain" description="Reverse transcriptase" evidence="2">
    <location>
        <begin position="989"/>
        <end position="1258"/>
    </location>
</feature>
<evidence type="ECO:0000259" key="2">
    <source>
        <dbReference type="PROSITE" id="PS50878"/>
    </source>
</evidence>
<reference evidence="3 4" key="1">
    <citation type="journal article" date="2019" name="Sci. Rep.">
        <title>Orb-weaving spider Araneus ventricosus genome elucidates the spidroin gene catalogue.</title>
        <authorList>
            <person name="Kono N."/>
            <person name="Nakamura H."/>
            <person name="Ohtoshi R."/>
            <person name="Moran D.A.P."/>
            <person name="Shinohara A."/>
            <person name="Yoshida Y."/>
            <person name="Fujiwara M."/>
            <person name="Mori M."/>
            <person name="Tomita M."/>
            <person name="Arakawa K."/>
        </authorList>
    </citation>
    <scope>NUCLEOTIDE SEQUENCE [LARGE SCALE GENOMIC DNA]</scope>
</reference>
<dbReference type="PANTHER" id="PTHR36688:SF2">
    <property type="entry name" value="ENDONUCLEASE_EXONUCLEASE_PHOSPHATASE DOMAIN-CONTAINING PROTEIN"/>
    <property type="match status" value="1"/>
</dbReference>
<dbReference type="InterPro" id="IPR043502">
    <property type="entry name" value="DNA/RNA_pol_sf"/>
</dbReference>
<comment type="caution">
    <text evidence="3">The sequence shown here is derived from an EMBL/GenBank/DDBJ whole genome shotgun (WGS) entry which is preliminary data.</text>
</comment>
<dbReference type="EMBL" id="BGPR01106044">
    <property type="protein sequence ID" value="GBM75043.1"/>
    <property type="molecule type" value="Genomic_DNA"/>
</dbReference>
<dbReference type="InterPro" id="IPR006579">
    <property type="entry name" value="Pre_C2HC_dom"/>
</dbReference>
<dbReference type="PANTHER" id="PTHR36688">
    <property type="entry name" value="ENDO/EXONUCLEASE/PHOSPHATASE DOMAIN-CONTAINING PROTEIN"/>
    <property type="match status" value="1"/>
</dbReference>
<feature type="compositionally biased region" description="Low complexity" evidence="1">
    <location>
        <begin position="113"/>
        <end position="130"/>
    </location>
</feature>
<feature type="region of interest" description="Disordered" evidence="1">
    <location>
        <begin position="113"/>
        <end position="227"/>
    </location>
</feature>
<dbReference type="OrthoDB" id="412981at2759"/>
<dbReference type="Proteomes" id="UP000499080">
    <property type="component" value="Unassembled WGS sequence"/>
</dbReference>
<keyword evidence="3" id="KW-0808">Transferase</keyword>
<dbReference type="GO" id="GO:0003964">
    <property type="term" value="F:RNA-directed DNA polymerase activity"/>
    <property type="evidence" value="ECO:0007669"/>
    <property type="project" value="UniProtKB-KW"/>
</dbReference>
<keyword evidence="3" id="KW-0695">RNA-directed DNA polymerase</keyword>
<dbReference type="InterPro" id="IPR036691">
    <property type="entry name" value="Endo/exonu/phosph_ase_sf"/>
</dbReference>
<protein>
    <submittedName>
        <fullName evidence="3">RNA-directed DNA polymerase from mobile element jockey</fullName>
    </submittedName>
</protein>
<dbReference type="Pfam" id="PF00078">
    <property type="entry name" value="RVT_1"/>
    <property type="match status" value="1"/>
</dbReference>
<feature type="non-terminal residue" evidence="3">
    <location>
        <position position="1325"/>
    </location>
</feature>
<organism evidence="3 4">
    <name type="scientific">Araneus ventricosus</name>
    <name type="common">Orbweaver spider</name>
    <name type="synonym">Epeira ventricosa</name>
    <dbReference type="NCBI Taxonomy" id="182803"/>
    <lineage>
        <taxon>Eukaryota</taxon>
        <taxon>Metazoa</taxon>
        <taxon>Ecdysozoa</taxon>
        <taxon>Arthropoda</taxon>
        <taxon>Chelicerata</taxon>
        <taxon>Arachnida</taxon>
        <taxon>Araneae</taxon>
        <taxon>Araneomorphae</taxon>
        <taxon>Entelegynae</taxon>
        <taxon>Araneoidea</taxon>
        <taxon>Araneidae</taxon>
        <taxon>Araneus</taxon>
    </lineage>
</organism>
<sequence length="1325" mass="150729">MDSKDPIPDSSKGVSTNLPMHASSLSECLFDTTVISYEDFMCKINELSSPQNLEQCQLHMQTLEAFYQRLDPNINAKEANVVAFSLFKLANRKSDFLLDQLSALTVQMHKISPISDPSDSASDSSIQSLSNEVKPKKRINNRTPPNIKRASKKQKKKDSVPSSTIENNLKLANKFSPIAPEDVEPDMEMSNDDDEYKNAYPPLASQGNQAPSYSQSSQQAPTNNAPLKKSYIPPIIIDKPTNTKELLKKFNELSDAKVEARMISADRLKVFPPNAASHREIQKNLKANNIKSHTFELDDQKQLKVVIRGLPADHPIEDILDALKCYQLKPINCHLLKHRGNYLRNPLFLVTLPKTNDSKDIFSLTKLGYMRVSFEPLRRKSTPAQCYRCQDFFHHSRFCDRDPKCLKCAGEHLTQECQKPADAPAKCCHCNGPHTANFSGCSQNPLNKKIEQEARKARNFNPPPKGAWTNPAAIAQIKNQLNPLPANRSEPIQSMPQQTILKLFCKILLSSRTFSINTQNSLQLLSWNAGGLKSKFREFKYFIEEWKPDIIALQETHFNPSDKLKIPNYTTYRSDRTTHRGGGTALLIKNSIDHHPMPLATTSFENTTISIDHPTNNSIFISSIYRPPHGRISTQELDRIFTLSPKGIALGDFNAKHPAWSKGRANTNGTIIHDHIVDNNLVLLAPLEPTHFPHNHPSSSTLDFGILKNISAGDATSHNDLSSDHNPVFFEINTSTNLAAPAKKISITNWTSFCEIIHNSIPGNPKMNSTTDIDDCINQFTCSITTALNLATKVRHVTGPFRQLPPFILEKIKLKNRLRKLYQQTFFPPYKRKAYQLQKEIHKDIEDFDNFRWQETILDINPEDNTLYEMNRKLSKKFTPTPPILDTDGMKYTPLGKANAFRHSLENSFQVNPEPYCNTHISKVNRMVRRYFANTKNINQPDLITPGEVIQLIKKINTRKATGPDGVPNKALRMLTLNAVTHLTKIFNKCLSSLHFPDVWKRAHVLMFPKPNQNHKLPDSYRPISLLSNIGKIFEKLLLNRIKTHCEENRIIPDEQFGFKEKHSCTHQLLRVTNTIVHGFNIKHYTGGVFLDVRKAFDRMWHHGLIAKMISAKFPDYLISIIHSFLTNRTFQVRVNQILSNVGVIQAGTPQGSSLSPTLYNIYNSDFPSNQTILNCLFADDTAILTQGSNIKFIINSLQAQLLEIEKWCTQWRVAINTEKTKAILFRKGHSKKPMKQLTLFDEQLTWEPQVKYLGLILDNKLTFRQHAKSNSEKFWNKVHLITPLIGRRSCLSLKNKVLLYKQVLRPILTYAAQIWGLTAKTHRK</sequence>
<name>A0A4Y2IBH0_ARAVE</name>
<evidence type="ECO:0000313" key="4">
    <source>
        <dbReference type="Proteomes" id="UP000499080"/>
    </source>
</evidence>
<dbReference type="CDD" id="cd01650">
    <property type="entry name" value="RT_nLTR_like"/>
    <property type="match status" value="1"/>
</dbReference>
<evidence type="ECO:0000313" key="3">
    <source>
        <dbReference type="EMBL" id="GBM75043.1"/>
    </source>
</evidence>
<feature type="compositionally biased region" description="Acidic residues" evidence="1">
    <location>
        <begin position="181"/>
        <end position="195"/>
    </location>
</feature>
<gene>
    <name evidence="3" type="primary">pol_3435</name>
    <name evidence="3" type="ORF">AVEN_269161_1</name>
</gene>
<dbReference type="SUPFAM" id="SSF56672">
    <property type="entry name" value="DNA/RNA polymerases"/>
    <property type="match status" value="1"/>
</dbReference>
<dbReference type="InterPro" id="IPR000477">
    <property type="entry name" value="RT_dom"/>
</dbReference>
<evidence type="ECO:0000256" key="1">
    <source>
        <dbReference type="SAM" id="MobiDB-lite"/>
    </source>
</evidence>
<dbReference type="Gene3D" id="3.60.10.10">
    <property type="entry name" value="Endonuclease/exonuclease/phosphatase"/>
    <property type="match status" value="1"/>
</dbReference>
<feature type="compositionally biased region" description="Low complexity" evidence="1">
    <location>
        <begin position="209"/>
        <end position="221"/>
    </location>
</feature>
<dbReference type="InterPro" id="IPR052560">
    <property type="entry name" value="RdDP_mobile_element"/>
</dbReference>
<dbReference type="InterPro" id="IPR005135">
    <property type="entry name" value="Endo/exonuclease/phosphatase"/>
</dbReference>
<keyword evidence="4" id="KW-1185">Reference proteome</keyword>
<dbReference type="Pfam" id="PF07530">
    <property type="entry name" value="PRE_C2HC"/>
    <property type="match status" value="1"/>
</dbReference>
<dbReference type="PROSITE" id="PS50878">
    <property type="entry name" value="RT_POL"/>
    <property type="match status" value="1"/>
</dbReference>